<gene>
    <name evidence="2" type="ORF">HNR30_006039</name>
</gene>
<name>A0A7W0HT71_9ACTN</name>
<dbReference type="Pfam" id="PF00561">
    <property type="entry name" value="Abhydrolase_1"/>
    <property type="match status" value="1"/>
</dbReference>
<keyword evidence="3" id="KW-1185">Reference proteome</keyword>
<evidence type="ECO:0000313" key="2">
    <source>
        <dbReference type="EMBL" id="MBA2894667.1"/>
    </source>
</evidence>
<dbReference type="PANTHER" id="PTHR43798">
    <property type="entry name" value="MONOACYLGLYCEROL LIPASE"/>
    <property type="match status" value="1"/>
</dbReference>
<dbReference type="PANTHER" id="PTHR43798:SF33">
    <property type="entry name" value="HYDROLASE, PUTATIVE (AFU_ORTHOLOGUE AFUA_2G14860)-RELATED"/>
    <property type="match status" value="1"/>
</dbReference>
<dbReference type="GO" id="GO:0003824">
    <property type="term" value="F:catalytic activity"/>
    <property type="evidence" value="ECO:0007669"/>
    <property type="project" value="UniProtKB-ARBA"/>
</dbReference>
<sequence length="214" mass="23252">MTLDYRELGSSTTPPLVLLHGRTANHNDWNGVVRPLAERFHVYAVSMRGHGDSAWPGHYAFQEMADDIAGLLDLMGVEQAAVVGHSLGGVVAYFLAATHPSRVGRLVLEDPPPPLPHPHRPPLVPSEEWTGFDHAMMFATEEQFVRSDPAWPGLLKQITAPTLVLSGGSASHVDSPAVADLIPGAQLVTIEVGHLIHFDDPDGFLREVLRFLEA</sequence>
<feature type="domain" description="AB hydrolase-1" evidence="1">
    <location>
        <begin position="14"/>
        <end position="116"/>
    </location>
</feature>
<dbReference type="Proteomes" id="UP000530928">
    <property type="component" value="Unassembled WGS sequence"/>
</dbReference>
<comment type="caution">
    <text evidence="2">The sequence shown here is derived from an EMBL/GenBank/DDBJ whole genome shotgun (WGS) entry which is preliminary data.</text>
</comment>
<dbReference type="GO" id="GO:0016020">
    <property type="term" value="C:membrane"/>
    <property type="evidence" value="ECO:0007669"/>
    <property type="project" value="TreeGrafter"/>
</dbReference>
<dbReference type="EMBL" id="JACDUR010000006">
    <property type="protein sequence ID" value="MBA2894667.1"/>
    <property type="molecule type" value="Genomic_DNA"/>
</dbReference>
<protein>
    <submittedName>
        <fullName evidence="2">Pimeloyl-ACP methyl ester carboxylesterase</fullName>
    </submittedName>
</protein>
<proteinExistence type="predicted"/>
<dbReference type="Gene3D" id="3.40.50.1820">
    <property type="entry name" value="alpha/beta hydrolase"/>
    <property type="match status" value="2"/>
</dbReference>
<evidence type="ECO:0000259" key="1">
    <source>
        <dbReference type="Pfam" id="PF00561"/>
    </source>
</evidence>
<dbReference type="InterPro" id="IPR000073">
    <property type="entry name" value="AB_hydrolase_1"/>
</dbReference>
<dbReference type="PRINTS" id="PR00111">
    <property type="entry name" value="ABHYDROLASE"/>
</dbReference>
<dbReference type="SUPFAM" id="SSF53474">
    <property type="entry name" value="alpha/beta-Hydrolases"/>
    <property type="match status" value="1"/>
</dbReference>
<accession>A0A7W0HT71</accession>
<dbReference type="AlphaFoldDB" id="A0A7W0HT71"/>
<reference evidence="2 3" key="1">
    <citation type="submission" date="2020-07" db="EMBL/GenBank/DDBJ databases">
        <title>Genomic Encyclopedia of Type Strains, Phase IV (KMG-IV): sequencing the most valuable type-strain genomes for metagenomic binning, comparative biology and taxonomic classification.</title>
        <authorList>
            <person name="Goeker M."/>
        </authorList>
    </citation>
    <scope>NUCLEOTIDE SEQUENCE [LARGE SCALE GENOMIC DNA]</scope>
    <source>
        <strain evidence="2 3">DSM 45533</strain>
    </source>
</reference>
<organism evidence="2 3">
    <name type="scientific">Nonomuraea soli</name>
    <dbReference type="NCBI Taxonomy" id="1032476"/>
    <lineage>
        <taxon>Bacteria</taxon>
        <taxon>Bacillati</taxon>
        <taxon>Actinomycetota</taxon>
        <taxon>Actinomycetes</taxon>
        <taxon>Streptosporangiales</taxon>
        <taxon>Streptosporangiaceae</taxon>
        <taxon>Nonomuraea</taxon>
    </lineage>
</organism>
<dbReference type="InterPro" id="IPR029058">
    <property type="entry name" value="AB_hydrolase_fold"/>
</dbReference>
<evidence type="ECO:0000313" key="3">
    <source>
        <dbReference type="Proteomes" id="UP000530928"/>
    </source>
</evidence>
<dbReference type="RefSeq" id="WP_181613413.1">
    <property type="nucleotide sequence ID" value="NZ_BAABAM010000004.1"/>
</dbReference>
<dbReference type="InterPro" id="IPR050266">
    <property type="entry name" value="AB_hydrolase_sf"/>
</dbReference>